<feature type="transmembrane region" description="Helical" evidence="1">
    <location>
        <begin position="83"/>
        <end position="102"/>
    </location>
</feature>
<feature type="transmembrane region" description="Helical" evidence="1">
    <location>
        <begin position="131"/>
        <end position="148"/>
    </location>
</feature>
<keyword evidence="4" id="KW-1185">Reference proteome</keyword>
<name>A0ABR9R2G2_9FIRM</name>
<evidence type="ECO:0000259" key="2">
    <source>
        <dbReference type="Pfam" id="PF13490"/>
    </source>
</evidence>
<sequence>MQSRSLPQAQPDLPETLPDLPCDVCRDLIPLVQDGAASPTATEMVRRHMEHCESCLAFWREGAPVQPAAPDDGKVLGKIYKRLRLLVFAALGAGALFGLWLMSYGFAGQFNLLIMPAVGAAGALLLRRRWYLTPLCVAALGFVWHLSLENTGPVLGLIYAAFYGGLCLLGGVAAMLFRYAFGKEELP</sequence>
<feature type="transmembrane region" description="Helical" evidence="1">
    <location>
        <begin position="154"/>
        <end position="177"/>
    </location>
</feature>
<dbReference type="EMBL" id="JADCKC010000002">
    <property type="protein sequence ID" value="MBE5037346.1"/>
    <property type="molecule type" value="Genomic_DNA"/>
</dbReference>
<organism evidence="3 4">
    <name type="scientific">Gemmiger gallinarum</name>
    <dbReference type="NCBI Taxonomy" id="2779354"/>
    <lineage>
        <taxon>Bacteria</taxon>
        <taxon>Bacillati</taxon>
        <taxon>Bacillota</taxon>
        <taxon>Clostridia</taxon>
        <taxon>Eubacteriales</taxon>
        <taxon>Gemmiger</taxon>
    </lineage>
</organism>
<evidence type="ECO:0000313" key="3">
    <source>
        <dbReference type="EMBL" id="MBE5037346.1"/>
    </source>
</evidence>
<reference evidence="3 4" key="1">
    <citation type="submission" date="2020-10" db="EMBL/GenBank/DDBJ databases">
        <title>ChiBAC.</title>
        <authorList>
            <person name="Zenner C."/>
            <person name="Hitch T.C.A."/>
            <person name="Clavel T."/>
        </authorList>
    </citation>
    <scope>NUCLEOTIDE SEQUENCE [LARGE SCALE GENOMIC DNA]</scope>
    <source>
        <strain evidence="3 4">DSM 109015</strain>
    </source>
</reference>
<evidence type="ECO:0000256" key="1">
    <source>
        <dbReference type="SAM" id="Phobius"/>
    </source>
</evidence>
<keyword evidence="1" id="KW-0812">Transmembrane</keyword>
<dbReference type="InterPro" id="IPR027383">
    <property type="entry name" value="Znf_put"/>
</dbReference>
<protein>
    <submittedName>
        <fullName evidence="3">Zf-HC2 domain-containing protein</fullName>
    </submittedName>
</protein>
<dbReference type="Proteomes" id="UP000768567">
    <property type="component" value="Unassembled WGS sequence"/>
</dbReference>
<dbReference type="Pfam" id="PF13490">
    <property type="entry name" value="zf-HC2"/>
    <property type="match status" value="1"/>
</dbReference>
<proteinExistence type="predicted"/>
<evidence type="ECO:0000313" key="4">
    <source>
        <dbReference type="Proteomes" id="UP000768567"/>
    </source>
</evidence>
<gene>
    <name evidence="3" type="ORF">INF35_06090</name>
</gene>
<keyword evidence="1" id="KW-0472">Membrane</keyword>
<comment type="caution">
    <text evidence="3">The sequence shown here is derived from an EMBL/GenBank/DDBJ whole genome shotgun (WGS) entry which is preliminary data.</text>
</comment>
<keyword evidence="1" id="KW-1133">Transmembrane helix</keyword>
<feature type="domain" description="Putative zinc-finger" evidence="2">
    <location>
        <begin position="22"/>
        <end position="55"/>
    </location>
</feature>
<accession>A0ABR9R2G2</accession>